<comment type="subcellular location">
    <subcellularLocation>
        <location evidence="1">Cell membrane</location>
        <topology evidence="1">Multi-pass membrane protein</topology>
    </subcellularLocation>
</comment>
<dbReference type="PROSITE" id="PS50850">
    <property type="entry name" value="MFS"/>
    <property type="match status" value="1"/>
</dbReference>
<dbReference type="Gene3D" id="1.20.1250.20">
    <property type="entry name" value="MFS general substrate transporter like domains"/>
    <property type="match status" value="1"/>
</dbReference>
<evidence type="ECO:0000313" key="10">
    <source>
        <dbReference type="Proteomes" id="UP000427716"/>
    </source>
</evidence>
<dbReference type="InterPro" id="IPR020846">
    <property type="entry name" value="MFS_dom"/>
</dbReference>
<dbReference type="Proteomes" id="UP000427716">
    <property type="component" value="Chromosome"/>
</dbReference>
<feature type="transmembrane region" description="Helical" evidence="7">
    <location>
        <begin position="186"/>
        <end position="208"/>
    </location>
</feature>
<keyword evidence="3" id="KW-1003">Cell membrane</keyword>
<sequence length="432" mass="46229">MPGYPPRSFLAMPSRPTASLLSRRFLPYFFTQALGAFNDNAFRFSVMFLITYEIGTAQDGNIDVLMNLAAGLFILPGLLFSPMAGHWADRFDQAALARVLKWTELGLMLIAALAFWWQSVWLLMLLVFLMGTQSAWFGPLKYAIVPRHLPASMLMRANGWVTASTFTAILLGTLTGGLLAATGDRATLIASLLVIGVALAGVAAARFIPAAPAPGRLPDHAGPLESWASTWRLLLQQPASLRLSMGLISWFWFVGAGYLTQFPRFAEEVLGLPADGATGLLALFALSIGAGGLLVGYLGGRRPPRAVAPFAALGVALVAIDWYVVASAPSPSLWRIGVDIALTGLLAGTLVVPLYSHLQRASRPSQRARLIAALNVQNALAMVVSSLLAIALFAVVGIGLPTFFLLFGGTGLLVAIAVWRHWRGLMPAAPRR</sequence>
<dbReference type="CDD" id="cd06173">
    <property type="entry name" value="MFS_MefA_like"/>
    <property type="match status" value="1"/>
</dbReference>
<keyword evidence="10" id="KW-1185">Reference proteome</keyword>
<organism evidence="9 10">
    <name type="scientific">Guyparkeria halophila</name>
    <dbReference type="NCBI Taxonomy" id="47960"/>
    <lineage>
        <taxon>Bacteria</taxon>
        <taxon>Pseudomonadati</taxon>
        <taxon>Pseudomonadota</taxon>
        <taxon>Gammaproteobacteria</taxon>
        <taxon>Chromatiales</taxon>
        <taxon>Thioalkalibacteraceae</taxon>
        <taxon>Guyparkeria</taxon>
    </lineage>
</organism>
<evidence type="ECO:0000256" key="6">
    <source>
        <dbReference type="ARBA" id="ARBA00023136"/>
    </source>
</evidence>
<evidence type="ECO:0000256" key="4">
    <source>
        <dbReference type="ARBA" id="ARBA00022692"/>
    </source>
</evidence>
<dbReference type="GO" id="GO:0005886">
    <property type="term" value="C:plasma membrane"/>
    <property type="evidence" value="ECO:0007669"/>
    <property type="project" value="UniProtKB-SubCell"/>
</dbReference>
<reference evidence="9 10" key="1">
    <citation type="submission" date="2019-11" db="EMBL/GenBank/DDBJ databases">
        <authorList>
            <person name="Zhang J."/>
            <person name="Sun C."/>
        </authorList>
    </citation>
    <scope>NUCLEOTIDE SEQUENCE [LARGE SCALE GENOMIC DNA]</scope>
    <source>
        <strain evidence="10">sp2</strain>
    </source>
</reference>
<evidence type="ECO:0000256" key="1">
    <source>
        <dbReference type="ARBA" id="ARBA00004651"/>
    </source>
</evidence>
<feature type="transmembrane region" description="Helical" evidence="7">
    <location>
        <begin position="25"/>
        <end position="52"/>
    </location>
</feature>
<evidence type="ECO:0000256" key="3">
    <source>
        <dbReference type="ARBA" id="ARBA00022475"/>
    </source>
</evidence>
<dbReference type="InterPro" id="IPR011701">
    <property type="entry name" value="MFS"/>
</dbReference>
<keyword evidence="4 7" id="KW-0812">Transmembrane</keyword>
<feature type="transmembrane region" description="Helical" evidence="7">
    <location>
        <begin position="239"/>
        <end position="259"/>
    </location>
</feature>
<dbReference type="Pfam" id="PF07690">
    <property type="entry name" value="MFS_1"/>
    <property type="match status" value="1"/>
</dbReference>
<evidence type="ECO:0000256" key="5">
    <source>
        <dbReference type="ARBA" id="ARBA00022989"/>
    </source>
</evidence>
<feature type="transmembrane region" description="Helical" evidence="7">
    <location>
        <begin position="336"/>
        <end position="358"/>
    </location>
</feature>
<dbReference type="PANTHER" id="PTHR43266:SF2">
    <property type="entry name" value="MAJOR FACILITATOR SUPERFAMILY (MFS) PROFILE DOMAIN-CONTAINING PROTEIN"/>
    <property type="match status" value="1"/>
</dbReference>
<gene>
    <name evidence="9" type="ORF">GM160_06335</name>
</gene>
<evidence type="ECO:0000259" key="8">
    <source>
        <dbReference type="PROSITE" id="PS50850"/>
    </source>
</evidence>
<feature type="transmembrane region" description="Helical" evidence="7">
    <location>
        <begin position="379"/>
        <end position="398"/>
    </location>
</feature>
<keyword evidence="2" id="KW-0813">Transport</keyword>
<feature type="transmembrane region" description="Helical" evidence="7">
    <location>
        <begin position="157"/>
        <end position="180"/>
    </location>
</feature>
<dbReference type="EMBL" id="CP046415">
    <property type="protein sequence ID" value="QGT78544.1"/>
    <property type="molecule type" value="Genomic_DNA"/>
</dbReference>
<name>A0A6I6D4S7_9GAMM</name>
<proteinExistence type="predicted"/>
<dbReference type="InterPro" id="IPR036259">
    <property type="entry name" value="MFS_trans_sf"/>
</dbReference>
<dbReference type="PANTHER" id="PTHR43266">
    <property type="entry name" value="MACROLIDE-EFFLUX PROTEIN"/>
    <property type="match status" value="1"/>
</dbReference>
<feature type="transmembrane region" description="Helical" evidence="7">
    <location>
        <begin position="64"/>
        <end position="87"/>
    </location>
</feature>
<keyword evidence="6 7" id="KW-0472">Membrane</keyword>
<evidence type="ECO:0000313" key="9">
    <source>
        <dbReference type="EMBL" id="QGT78544.1"/>
    </source>
</evidence>
<dbReference type="AlphaFoldDB" id="A0A6I6D4S7"/>
<dbReference type="SUPFAM" id="SSF103473">
    <property type="entry name" value="MFS general substrate transporter"/>
    <property type="match status" value="1"/>
</dbReference>
<dbReference type="KEGG" id="ghl:GM160_06335"/>
<feature type="transmembrane region" description="Helical" evidence="7">
    <location>
        <begin position="279"/>
        <end position="299"/>
    </location>
</feature>
<evidence type="ECO:0000256" key="7">
    <source>
        <dbReference type="SAM" id="Phobius"/>
    </source>
</evidence>
<dbReference type="GO" id="GO:0022857">
    <property type="term" value="F:transmembrane transporter activity"/>
    <property type="evidence" value="ECO:0007669"/>
    <property type="project" value="InterPro"/>
</dbReference>
<protein>
    <submittedName>
        <fullName evidence="9">MFS transporter</fullName>
    </submittedName>
</protein>
<feature type="domain" description="Major facilitator superfamily (MFS) profile" evidence="8">
    <location>
        <begin position="24"/>
        <end position="426"/>
    </location>
</feature>
<accession>A0A6I6D4S7</accession>
<keyword evidence="5 7" id="KW-1133">Transmembrane helix</keyword>
<evidence type="ECO:0000256" key="2">
    <source>
        <dbReference type="ARBA" id="ARBA00022448"/>
    </source>
</evidence>
<feature type="transmembrane region" description="Helical" evidence="7">
    <location>
        <begin position="306"/>
        <end position="324"/>
    </location>
</feature>
<feature type="transmembrane region" description="Helical" evidence="7">
    <location>
        <begin position="404"/>
        <end position="422"/>
    </location>
</feature>